<sequence>MTINQFGENPYQPGMRQDTFIPDQLIAGPFQLVTGTVQLAAGKVYPRGAVMGQVTASGLYTLSVKTATDGSEVPCAIMVDTVDATDAQKGGGVYLAGEFNAHRLIMDATWTAETLQPLLRNKSLFLHGCVPAPGV</sequence>
<comment type="caution">
    <text evidence="1">The sequence shown here is derived from an EMBL/GenBank/DDBJ whole genome shotgun (WGS) entry which is preliminary data.</text>
</comment>
<dbReference type="Pfam" id="PF02924">
    <property type="entry name" value="HDPD"/>
    <property type="match status" value="1"/>
</dbReference>
<gene>
    <name evidence="1" type="ORF">I8Y21_003882</name>
</gene>
<evidence type="ECO:0000313" key="2">
    <source>
        <dbReference type="Proteomes" id="UP000856143"/>
    </source>
</evidence>
<name>A0AAN5LAJ7_KLEOX</name>
<dbReference type="Gene3D" id="2.40.300.10">
    <property type="entry name" value="Head decoration protein D"/>
    <property type="match status" value="1"/>
</dbReference>
<evidence type="ECO:0000313" key="1">
    <source>
        <dbReference type="EMBL" id="HAT1683158.1"/>
    </source>
</evidence>
<dbReference type="AlphaFoldDB" id="A0AAN5LAJ7"/>
<dbReference type="Proteomes" id="UP000856143">
    <property type="component" value="Unassembled WGS sequence"/>
</dbReference>
<reference evidence="1" key="1">
    <citation type="journal article" date="2018" name="Genome Biol.">
        <title>SKESA: strategic k-mer extension for scrupulous assemblies.</title>
        <authorList>
            <person name="Souvorov A."/>
            <person name="Agarwala R."/>
            <person name="Lipman D.J."/>
        </authorList>
    </citation>
    <scope>NUCLEOTIDE SEQUENCE</scope>
    <source>
        <strain evidence="1">R404</strain>
    </source>
</reference>
<proteinExistence type="predicted"/>
<accession>A0AAN5LAJ7</accession>
<dbReference type="InterPro" id="IPR004195">
    <property type="entry name" value="Head_decoration_D"/>
</dbReference>
<reference evidence="1" key="2">
    <citation type="submission" date="2020-11" db="EMBL/GenBank/DDBJ databases">
        <authorList>
            <consortium name="NCBI Pathogen Detection Project"/>
        </authorList>
    </citation>
    <scope>NUCLEOTIDE SEQUENCE</scope>
    <source>
        <strain evidence="1">R404</strain>
    </source>
</reference>
<organism evidence="1 2">
    <name type="scientific">Klebsiella oxytoca</name>
    <dbReference type="NCBI Taxonomy" id="571"/>
    <lineage>
        <taxon>Bacteria</taxon>
        <taxon>Pseudomonadati</taxon>
        <taxon>Pseudomonadota</taxon>
        <taxon>Gammaproteobacteria</taxon>
        <taxon>Enterobacterales</taxon>
        <taxon>Enterobacteriaceae</taxon>
        <taxon>Klebsiella/Raoultella group</taxon>
        <taxon>Klebsiella</taxon>
    </lineage>
</organism>
<dbReference type="EMBL" id="DACSEO010000054">
    <property type="protein sequence ID" value="HAT1683158.1"/>
    <property type="molecule type" value="Genomic_DNA"/>
</dbReference>
<protein>
    <submittedName>
        <fullName evidence="1">Head decoration protein</fullName>
    </submittedName>
</protein>